<keyword evidence="1" id="KW-0472">Membrane</keyword>
<evidence type="ECO:0008006" key="4">
    <source>
        <dbReference type="Google" id="ProtNLM"/>
    </source>
</evidence>
<evidence type="ECO:0000313" key="2">
    <source>
        <dbReference type="EMBL" id="PLT27828.1"/>
    </source>
</evidence>
<sequence length="227" mass="26008">MCECMIWLLVCIFLIVLISLLLIIIVLLLTKLQIHIIYNQYEAPEEIMLMFRAWFGLLRYTKKISFTQSNEDKSQGKMEEKIQKTAKENSQTLIDTLRKIFSGKSRFIRYIKKFLKKVKVLELNWHSQIGTGNAAETAVLTGAGYGIKSTIIGVLTHCLTFTIVPSYGVDAVYQGAYARTRMNCIIEFRIGNAILTGLLLFTHWLRVRRKSAPTPERSPENVKNQSI</sequence>
<dbReference type="Proteomes" id="UP000234748">
    <property type="component" value="Unassembled WGS sequence"/>
</dbReference>
<keyword evidence="1" id="KW-0812">Transmembrane</keyword>
<gene>
    <name evidence="2" type="ORF">CUU66_21810</name>
</gene>
<dbReference type="AlphaFoldDB" id="A0A2N5M0E9"/>
<organism evidence="2 3">
    <name type="scientific">Peribacillus deserti</name>
    <dbReference type="NCBI Taxonomy" id="673318"/>
    <lineage>
        <taxon>Bacteria</taxon>
        <taxon>Bacillati</taxon>
        <taxon>Bacillota</taxon>
        <taxon>Bacilli</taxon>
        <taxon>Bacillales</taxon>
        <taxon>Bacillaceae</taxon>
        <taxon>Peribacillus</taxon>
    </lineage>
</organism>
<name>A0A2N5M0E9_9BACI</name>
<dbReference type="OrthoDB" id="1683589at2"/>
<protein>
    <recommendedName>
        <fullName evidence="4">DUF2953 domain-containing protein</fullName>
    </recommendedName>
</protein>
<proteinExistence type="predicted"/>
<dbReference type="InterPro" id="IPR021338">
    <property type="entry name" value="DUF2953"/>
</dbReference>
<reference evidence="2 3" key="1">
    <citation type="submission" date="2017-11" db="EMBL/GenBank/DDBJ databases">
        <title>Comparitive Functional Genomics of Dry Heat Resistant strains isolated from the Viking Spacecraft.</title>
        <authorList>
            <person name="Seuylemezian A."/>
            <person name="Cooper K."/>
            <person name="Vaishampayan P."/>
        </authorList>
    </citation>
    <scope>NUCLEOTIDE SEQUENCE [LARGE SCALE GENOMIC DNA]</scope>
    <source>
        <strain evidence="2 3">V1-29</strain>
    </source>
</reference>
<comment type="caution">
    <text evidence="2">The sequence shown here is derived from an EMBL/GenBank/DDBJ whole genome shotgun (WGS) entry which is preliminary data.</text>
</comment>
<dbReference type="Pfam" id="PF11167">
    <property type="entry name" value="DUF2953"/>
    <property type="match status" value="1"/>
</dbReference>
<accession>A0A2N5M0E9</accession>
<keyword evidence="1" id="KW-1133">Transmembrane helix</keyword>
<evidence type="ECO:0000256" key="1">
    <source>
        <dbReference type="SAM" id="Phobius"/>
    </source>
</evidence>
<dbReference type="EMBL" id="PGUY01000076">
    <property type="protein sequence ID" value="PLT27828.1"/>
    <property type="molecule type" value="Genomic_DNA"/>
</dbReference>
<evidence type="ECO:0000313" key="3">
    <source>
        <dbReference type="Proteomes" id="UP000234748"/>
    </source>
</evidence>
<keyword evidence="3" id="KW-1185">Reference proteome</keyword>
<feature type="transmembrane region" description="Helical" evidence="1">
    <location>
        <begin position="6"/>
        <end position="29"/>
    </location>
</feature>